<dbReference type="InterPro" id="IPR052740">
    <property type="entry name" value="CE4"/>
</dbReference>
<dbReference type="PANTHER" id="PTHR45985">
    <property type="match status" value="1"/>
</dbReference>
<accession>A0AAD9KSN6</accession>
<dbReference type="PANTHER" id="PTHR45985:SF8">
    <property type="entry name" value="CHITIN DEACETYLASE-LIKE 9, ISOFORM A"/>
    <property type="match status" value="1"/>
</dbReference>
<gene>
    <name evidence="2" type="ORF">NP493_642g01040</name>
</gene>
<feature type="signal peptide" evidence="1">
    <location>
        <begin position="1"/>
        <end position="28"/>
    </location>
</feature>
<feature type="chain" id="PRO_5042290304" evidence="1">
    <location>
        <begin position="29"/>
        <end position="220"/>
    </location>
</feature>
<dbReference type="Proteomes" id="UP001209878">
    <property type="component" value="Unassembled WGS sequence"/>
</dbReference>
<keyword evidence="1" id="KW-0732">Signal</keyword>
<keyword evidence="3" id="KW-1185">Reference proteome</keyword>
<evidence type="ECO:0000256" key="1">
    <source>
        <dbReference type="SAM" id="SignalP"/>
    </source>
</evidence>
<proteinExistence type="predicted"/>
<sequence>MFTGRPLHVVLSAFLLLVSIRLRPFAEAEPAASCSADCELPSCYCDQTAIPGGLNPAETPQMVLFTFNDPVTSATRKKIIDVFPDKLRNPVTGCPIAITLFVVGSGTDYCATHRLYVRGHEIATGGVNRTGNTEGWTPLDWERQLADHQTQLVEEAYLPDDHVRGVRAPLQVDMGLLVITTDRLWNTYAYFLAYLDLVSPIPFGTSSGKHFRNFFGFNSS</sequence>
<dbReference type="AlphaFoldDB" id="A0AAD9KSN6"/>
<evidence type="ECO:0000313" key="3">
    <source>
        <dbReference type="Proteomes" id="UP001209878"/>
    </source>
</evidence>
<reference evidence="2" key="1">
    <citation type="journal article" date="2023" name="Mol. Biol. Evol.">
        <title>Third-Generation Sequencing Reveals the Adaptive Role of the Epigenome in Three Deep-Sea Polychaetes.</title>
        <authorList>
            <person name="Perez M."/>
            <person name="Aroh O."/>
            <person name="Sun Y."/>
            <person name="Lan Y."/>
            <person name="Juniper S.K."/>
            <person name="Young C.R."/>
            <person name="Angers B."/>
            <person name="Qian P.Y."/>
        </authorList>
    </citation>
    <scope>NUCLEOTIDE SEQUENCE</scope>
    <source>
        <strain evidence="2">R07B-5</strain>
    </source>
</reference>
<protein>
    <submittedName>
        <fullName evidence="2">Uncharacterized protein</fullName>
    </submittedName>
</protein>
<name>A0AAD9KSN6_RIDPI</name>
<evidence type="ECO:0000313" key="2">
    <source>
        <dbReference type="EMBL" id="KAK2176772.1"/>
    </source>
</evidence>
<organism evidence="2 3">
    <name type="scientific">Ridgeia piscesae</name>
    <name type="common">Tubeworm</name>
    <dbReference type="NCBI Taxonomy" id="27915"/>
    <lineage>
        <taxon>Eukaryota</taxon>
        <taxon>Metazoa</taxon>
        <taxon>Spiralia</taxon>
        <taxon>Lophotrochozoa</taxon>
        <taxon>Annelida</taxon>
        <taxon>Polychaeta</taxon>
        <taxon>Sedentaria</taxon>
        <taxon>Canalipalpata</taxon>
        <taxon>Sabellida</taxon>
        <taxon>Siboglinidae</taxon>
        <taxon>Ridgeia</taxon>
    </lineage>
</organism>
<comment type="caution">
    <text evidence="2">The sequence shown here is derived from an EMBL/GenBank/DDBJ whole genome shotgun (WGS) entry which is preliminary data.</text>
</comment>
<dbReference type="EMBL" id="JAODUO010000641">
    <property type="protein sequence ID" value="KAK2176772.1"/>
    <property type="molecule type" value="Genomic_DNA"/>
</dbReference>